<organism evidence="6 7">
    <name type="scientific">Stichopus japonicus</name>
    <name type="common">Sea cucumber</name>
    <dbReference type="NCBI Taxonomy" id="307972"/>
    <lineage>
        <taxon>Eukaryota</taxon>
        <taxon>Metazoa</taxon>
        <taxon>Echinodermata</taxon>
        <taxon>Eleutherozoa</taxon>
        <taxon>Echinozoa</taxon>
        <taxon>Holothuroidea</taxon>
        <taxon>Aspidochirotacea</taxon>
        <taxon>Aspidochirotida</taxon>
        <taxon>Stichopodidae</taxon>
        <taxon>Apostichopus</taxon>
    </lineage>
</organism>
<gene>
    <name evidence="6" type="ORF">BSL78_22537</name>
</gene>
<dbReference type="InterPro" id="IPR036322">
    <property type="entry name" value="WD40_repeat_dom_sf"/>
</dbReference>
<dbReference type="AlphaFoldDB" id="A0A2G8JY13"/>
<dbReference type="OrthoDB" id="27537at2759"/>
<dbReference type="InterPro" id="IPR015943">
    <property type="entry name" value="WD40/YVTN_repeat-like_dom_sf"/>
</dbReference>
<sequence length="413" mass="45162">MSRNCHFSVLIACKKNCIHGLQECNCFYLFNAPWLISHCPGHRCALEMSSAAVNRGKLFIQNDWSKILKDNEGRAWISCKNIGETSISGELRSHGLNDEGLPILTASEGFAVSDITQKSLELTFKDKDLKTKFTSPTATLSSIHSKSIESLSISSGGELGVSAGSDGLLQVWQTNNGTVRRKLEGHAGDVNTCQFFPSGVVILSGGLDTQLKIWSVEDGSCPQTMRGHEGVKGPPIAMNSYTLTGSIVIKFISGIILPCLATILADCITQKLATLFCFTFSTSYAWRHLREDVCFIHQIRDSWNGCNRQRAQHSILLTRWHCKALGLWRREVFGDIFKGDGALNGCSVGVSDNSVNLGIPDKPTGEREVGTEGKLLLLAVEDGSLRGVGLRSRKEVNYGLSPPIKNSKRKSKK</sequence>
<dbReference type="InterPro" id="IPR051179">
    <property type="entry name" value="WD_repeat_multifunction"/>
</dbReference>
<feature type="repeat" description="WD" evidence="5">
    <location>
        <begin position="183"/>
        <end position="224"/>
    </location>
</feature>
<dbReference type="SMART" id="SM00320">
    <property type="entry name" value="WD40"/>
    <property type="match status" value="2"/>
</dbReference>
<keyword evidence="7" id="KW-1185">Reference proteome</keyword>
<keyword evidence="3" id="KW-0647">Proteasome</keyword>
<dbReference type="Gene3D" id="2.130.10.10">
    <property type="entry name" value="YVTN repeat-like/Quinoprotein amine dehydrogenase"/>
    <property type="match status" value="1"/>
</dbReference>
<evidence type="ECO:0000256" key="3">
    <source>
        <dbReference type="ARBA" id="ARBA00022942"/>
    </source>
</evidence>
<dbReference type="Pfam" id="PF00400">
    <property type="entry name" value="WD40"/>
    <property type="match status" value="2"/>
</dbReference>
<dbReference type="GO" id="GO:0000502">
    <property type="term" value="C:proteasome complex"/>
    <property type="evidence" value="ECO:0007669"/>
    <property type="project" value="UniProtKB-KW"/>
</dbReference>
<evidence type="ECO:0000313" key="6">
    <source>
        <dbReference type="EMBL" id="PIK40630.1"/>
    </source>
</evidence>
<evidence type="ECO:0000256" key="2">
    <source>
        <dbReference type="ARBA" id="ARBA00022737"/>
    </source>
</evidence>
<name>A0A2G8JY13_STIJA</name>
<evidence type="ECO:0000256" key="4">
    <source>
        <dbReference type="ARBA" id="ARBA00038321"/>
    </source>
</evidence>
<protein>
    <submittedName>
        <fullName evidence="6">Proteasomal ATPase-associated factor 1</fullName>
    </submittedName>
</protein>
<dbReference type="Proteomes" id="UP000230750">
    <property type="component" value="Unassembled WGS sequence"/>
</dbReference>
<proteinExistence type="inferred from homology"/>
<dbReference type="EMBL" id="MRZV01001101">
    <property type="protein sequence ID" value="PIK40630.1"/>
    <property type="molecule type" value="Genomic_DNA"/>
</dbReference>
<accession>A0A2G8JY13</accession>
<dbReference type="SUPFAM" id="SSF50978">
    <property type="entry name" value="WD40 repeat-like"/>
    <property type="match status" value="1"/>
</dbReference>
<comment type="similarity">
    <text evidence="4">Belongs to the WD repeat PAAF1/RPN14 family.</text>
</comment>
<dbReference type="PROSITE" id="PS50294">
    <property type="entry name" value="WD_REPEATS_REGION"/>
    <property type="match status" value="1"/>
</dbReference>
<evidence type="ECO:0000313" key="7">
    <source>
        <dbReference type="Proteomes" id="UP000230750"/>
    </source>
</evidence>
<comment type="caution">
    <text evidence="6">The sequence shown here is derived from an EMBL/GenBank/DDBJ whole genome shotgun (WGS) entry which is preliminary data.</text>
</comment>
<reference evidence="6 7" key="1">
    <citation type="journal article" date="2017" name="PLoS Biol.">
        <title>The sea cucumber genome provides insights into morphological evolution and visceral regeneration.</title>
        <authorList>
            <person name="Zhang X."/>
            <person name="Sun L."/>
            <person name="Yuan J."/>
            <person name="Sun Y."/>
            <person name="Gao Y."/>
            <person name="Zhang L."/>
            <person name="Li S."/>
            <person name="Dai H."/>
            <person name="Hamel J.F."/>
            <person name="Liu C."/>
            <person name="Yu Y."/>
            <person name="Liu S."/>
            <person name="Lin W."/>
            <person name="Guo K."/>
            <person name="Jin S."/>
            <person name="Xu P."/>
            <person name="Storey K.B."/>
            <person name="Huan P."/>
            <person name="Zhang T."/>
            <person name="Zhou Y."/>
            <person name="Zhang J."/>
            <person name="Lin C."/>
            <person name="Li X."/>
            <person name="Xing L."/>
            <person name="Huo D."/>
            <person name="Sun M."/>
            <person name="Wang L."/>
            <person name="Mercier A."/>
            <person name="Li F."/>
            <person name="Yang H."/>
            <person name="Xiang J."/>
        </authorList>
    </citation>
    <scope>NUCLEOTIDE SEQUENCE [LARGE SCALE GENOMIC DNA]</scope>
    <source>
        <strain evidence="6">Shaxun</strain>
        <tissue evidence="6">Muscle</tissue>
    </source>
</reference>
<keyword evidence="1 5" id="KW-0853">WD repeat</keyword>
<keyword evidence="2" id="KW-0677">Repeat</keyword>
<evidence type="ECO:0000256" key="5">
    <source>
        <dbReference type="PROSITE-ProRule" id="PRU00221"/>
    </source>
</evidence>
<evidence type="ECO:0000256" key="1">
    <source>
        <dbReference type="ARBA" id="ARBA00022574"/>
    </source>
</evidence>
<dbReference type="PANTHER" id="PTHR19857">
    <property type="entry name" value="MITOCHONDRIAL DIVISION PROTEIN 1-RELATED"/>
    <property type="match status" value="1"/>
</dbReference>
<dbReference type="PROSITE" id="PS50082">
    <property type="entry name" value="WD_REPEATS_2"/>
    <property type="match status" value="2"/>
</dbReference>
<feature type="repeat" description="WD" evidence="5">
    <location>
        <begin position="141"/>
        <end position="182"/>
    </location>
</feature>
<dbReference type="InterPro" id="IPR001680">
    <property type="entry name" value="WD40_rpt"/>
</dbReference>
<dbReference type="PANTHER" id="PTHR19857:SF19">
    <property type="entry name" value="26S PROTEASOME REGULATORY SUBUNIT RPN14"/>
    <property type="match status" value="1"/>
</dbReference>
<dbReference type="STRING" id="307972.A0A2G8JY13"/>